<name>A0A8K0T732_9PEZI</name>
<dbReference type="OrthoDB" id="309640at2759"/>
<keyword evidence="2" id="KW-1185">Reference proteome</keyword>
<dbReference type="SUPFAM" id="SSF55298">
    <property type="entry name" value="YjgF-like"/>
    <property type="match status" value="1"/>
</dbReference>
<dbReference type="Proteomes" id="UP000813385">
    <property type="component" value="Unassembled WGS sequence"/>
</dbReference>
<evidence type="ECO:0000313" key="1">
    <source>
        <dbReference type="EMBL" id="KAH7353231.1"/>
    </source>
</evidence>
<evidence type="ECO:0000313" key="2">
    <source>
        <dbReference type="Proteomes" id="UP000813385"/>
    </source>
</evidence>
<dbReference type="EMBL" id="JAGPXD010000005">
    <property type="protein sequence ID" value="KAH7353231.1"/>
    <property type="molecule type" value="Genomic_DNA"/>
</dbReference>
<proteinExistence type="predicted"/>
<protein>
    <submittedName>
        <fullName evidence="1">Endoribonuclease L-PSP/chorismate mutase-like protein</fullName>
    </submittedName>
</protein>
<accession>A0A8K0T732</accession>
<dbReference type="Pfam" id="PF01042">
    <property type="entry name" value="Ribonuc_L-PSP"/>
    <property type="match status" value="1"/>
</dbReference>
<dbReference type="InterPro" id="IPR006175">
    <property type="entry name" value="YjgF/YER057c/UK114"/>
</dbReference>
<dbReference type="GO" id="GO:0019239">
    <property type="term" value="F:deaminase activity"/>
    <property type="evidence" value="ECO:0007669"/>
    <property type="project" value="TreeGrafter"/>
</dbReference>
<dbReference type="PANTHER" id="PTHR11803">
    <property type="entry name" value="2-IMINOBUTANOATE/2-IMINOPROPANOATE DEAMINASE RIDA"/>
    <property type="match status" value="1"/>
</dbReference>
<gene>
    <name evidence="1" type="ORF">B0T11DRAFT_286470</name>
</gene>
<dbReference type="PANTHER" id="PTHR11803:SF39">
    <property type="entry name" value="2-IMINOBUTANOATE_2-IMINOPROPANOATE DEAMINASE"/>
    <property type="match status" value="1"/>
</dbReference>
<dbReference type="AlphaFoldDB" id="A0A8K0T732"/>
<comment type="caution">
    <text evidence="1">The sequence shown here is derived from an EMBL/GenBank/DDBJ whole genome shotgun (WGS) entry which is preliminary data.</text>
</comment>
<organism evidence="1 2">
    <name type="scientific">Plectosphaerella cucumerina</name>
    <dbReference type="NCBI Taxonomy" id="40658"/>
    <lineage>
        <taxon>Eukaryota</taxon>
        <taxon>Fungi</taxon>
        <taxon>Dikarya</taxon>
        <taxon>Ascomycota</taxon>
        <taxon>Pezizomycotina</taxon>
        <taxon>Sordariomycetes</taxon>
        <taxon>Hypocreomycetidae</taxon>
        <taxon>Glomerellales</taxon>
        <taxon>Plectosphaerellaceae</taxon>
        <taxon>Plectosphaerella</taxon>
    </lineage>
</organism>
<dbReference type="InterPro" id="IPR035959">
    <property type="entry name" value="RutC-like_sf"/>
</dbReference>
<dbReference type="GO" id="GO:0005829">
    <property type="term" value="C:cytosol"/>
    <property type="evidence" value="ECO:0007669"/>
    <property type="project" value="TreeGrafter"/>
</dbReference>
<dbReference type="Gene3D" id="3.30.1330.40">
    <property type="entry name" value="RutC-like"/>
    <property type="match status" value="1"/>
</dbReference>
<reference evidence="1" key="1">
    <citation type="journal article" date="2021" name="Nat. Commun.">
        <title>Genetic determinants of endophytism in the Arabidopsis root mycobiome.</title>
        <authorList>
            <person name="Mesny F."/>
            <person name="Miyauchi S."/>
            <person name="Thiergart T."/>
            <person name="Pickel B."/>
            <person name="Atanasova L."/>
            <person name="Karlsson M."/>
            <person name="Huettel B."/>
            <person name="Barry K.W."/>
            <person name="Haridas S."/>
            <person name="Chen C."/>
            <person name="Bauer D."/>
            <person name="Andreopoulos W."/>
            <person name="Pangilinan J."/>
            <person name="LaButti K."/>
            <person name="Riley R."/>
            <person name="Lipzen A."/>
            <person name="Clum A."/>
            <person name="Drula E."/>
            <person name="Henrissat B."/>
            <person name="Kohler A."/>
            <person name="Grigoriev I.V."/>
            <person name="Martin F.M."/>
            <person name="Hacquard S."/>
        </authorList>
    </citation>
    <scope>NUCLEOTIDE SEQUENCE</scope>
    <source>
        <strain evidence="1">MPI-CAGE-AT-0016</strain>
    </source>
</reference>
<dbReference type="GO" id="GO:0005739">
    <property type="term" value="C:mitochondrion"/>
    <property type="evidence" value="ECO:0007669"/>
    <property type="project" value="TreeGrafter"/>
</dbReference>
<sequence length="142" mass="15186">MSAQHSMASLTYNNPSGGIKEFAEASYYSQSVDMGNGTVKASGQGGWSIEGGPLGGLPEDAQAQVDAAFANVDHVLRAVGLGVGDVYLVRSYHTNIDETMGLVTEAMRRLIPTHRPIWTAIGVTRLGHPSMQIEIEVEARRS</sequence>